<evidence type="ECO:0000313" key="3">
    <source>
        <dbReference type="EMBL" id="QTE03789.1"/>
    </source>
</evidence>
<feature type="compositionally biased region" description="Polar residues" evidence="1">
    <location>
        <begin position="164"/>
        <end position="175"/>
    </location>
</feature>
<organism evidence="3">
    <name type="scientific">Emberiza spodocephala parvoviridae sp</name>
    <dbReference type="NCBI Taxonomy" id="2794481"/>
    <lineage>
        <taxon>Viruses</taxon>
        <taxon>Monodnaviria</taxon>
        <taxon>Shotokuvirae</taxon>
        <taxon>Cossaviricota</taxon>
        <taxon>Quintoviricetes</taxon>
        <taxon>Piccovirales</taxon>
        <taxon>Parvoviridae</taxon>
    </lineage>
</organism>
<evidence type="ECO:0000259" key="2">
    <source>
        <dbReference type="Pfam" id="PF08398"/>
    </source>
</evidence>
<feature type="domain" description="Phospholipase A2-like" evidence="2">
    <location>
        <begin position="3"/>
        <end position="43"/>
    </location>
</feature>
<evidence type="ECO:0000256" key="1">
    <source>
        <dbReference type="SAM" id="MobiDB-lite"/>
    </source>
</evidence>
<dbReference type="EMBL" id="MW046414">
    <property type="protein sequence ID" value="QTE03789.1"/>
    <property type="molecule type" value="Genomic_DNA"/>
</dbReference>
<feature type="compositionally biased region" description="Acidic residues" evidence="1">
    <location>
        <begin position="16"/>
        <end position="26"/>
    </location>
</feature>
<feature type="compositionally biased region" description="Polar residues" evidence="1">
    <location>
        <begin position="243"/>
        <end position="252"/>
    </location>
</feature>
<reference evidence="3" key="1">
    <citation type="submission" date="2020-09" db="EMBL/GenBank/DDBJ databases">
        <title>Parvovirus dark matter in the feces of wild birds.</title>
        <authorList>
            <person name="Dai Z."/>
            <person name="Yang S."/>
            <person name="Zhang W."/>
        </authorList>
    </citation>
    <scope>NUCLEOTIDE SEQUENCE</scope>
    <source>
        <strain evidence="3">Bfb10par024</strain>
    </source>
</reference>
<feature type="region of interest" description="Disordered" evidence="1">
    <location>
        <begin position="1"/>
        <end position="45"/>
    </location>
</feature>
<dbReference type="InterPro" id="IPR013607">
    <property type="entry name" value="Phospholipase_A2-like"/>
</dbReference>
<accession>A0A8A4XDR4</accession>
<feature type="compositionally biased region" description="Basic and acidic residues" evidence="1">
    <location>
        <begin position="27"/>
        <end position="45"/>
    </location>
</feature>
<dbReference type="GO" id="GO:0005198">
    <property type="term" value="F:structural molecule activity"/>
    <property type="evidence" value="ECO:0007669"/>
    <property type="project" value="InterPro"/>
</dbReference>
<name>A0A8A4XDR4_9VIRU</name>
<proteinExistence type="predicted"/>
<sequence>MPHLPGHKYLGPGSELNDEEPVDRDDEISLQHDQEYEKAESAQDIRNADDKAIGNFVQDLLSNFNPHSALGALGLGGKRIAESIAGIQYPNYSQRSQRDYNGDVDFVGGNEIRSGIDERGKRYQQVFNPQHFVPSRRDTVAGRRYQPYLGVPRDQASIPDSPPEETQISPPNTQDLIHAGPSTDSRSQAQQRVNILSDIVLKKGSKRPAEPQQQPAKKIGIAQPNNSQSSEDSDRGALGNFFKNFNPNSSGSDTGGAMDTQDVPTPEVGTASSVSRAGSGPGMGSAGAAAKDAPTIFTSPKNSGTAFNHTFHQAYRFVVPACLTAWAVVNDKVLDINPPEPGMNIKARGIRIGSSMGFRMDRLCQYIDPTTYHQLISQCAEVHCGTGKLEVVSLGVRAPYSTNTSNIEVANANLQAQVMDISPLQDDYGIEISGEDDYIDKIMGHSRQLAASSTLNTEFNEVSARFETRVLRNRVLVTDNYIAKWNGTTATFGAWDVKPMDINLLHYVKKSVNGSNLLGTAFVHTCKFNSLLHKLSGTRRADAYALGTYESDWYGGNQPVDMMHNAIPTDADTGQGTGKYAGQTFDFQDGAAPYPVATAYGMYCMNEENKNMTDRYALYAIYNIRNFENDVVADTSTAAYNSIVNLNWEVVLNFSIDINGIFICPIYYGITSYTNTGWRNHRHLVRNVGQADATTNTTRIYQPAARTLRPGWSEVERRTLTATAGVSTPDD</sequence>
<feature type="region of interest" description="Disordered" evidence="1">
    <location>
        <begin position="150"/>
        <end position="290"/>
    </location>
</feature>
<feature type="compositionally biased region" description="Polar residues" evidence="1">
    <location>
        <begin position="182"/>
        <end position="194"/>
    </location>
</feature>
<protein>
    <submittedName>
        <fullName evidence="3">Structural protein</fullName>
    </submittedName>
</protein>
<dbReference type="Pfam" id="PF08398">
    <property type="entry name" value="Phospholip_A2_4"/>
    <property type="match status" value="1"/>
</dbReference>